<keyword evidence="1" id="KW-0614">Plasmid</keyword>
<keyword evidence="2" id="KW-1185">Reference proteome</keyword>
<organism evidence="1 2">
    <name type="scientific">Halorubrum salinarum</name>
    <dbReference type="NCBI Taxonomy" id="2739057"/>
    <lineage>
        <taxon>Archaea</taxon>
        <taxon>Methanobacteriati</taxon>
        <taxon>Methanobacteriota</taxon>
        <taxon>Stenosarchaea group</taxon>
        <taxon>Halobacteria</taxon>
        <taxon>Halobacteriales</taxon>
        <taxon>Haloferacaceae</taxon>
        <taxon>Halorubrum</taxon>
    </lineage>
</organism>
<name>A0A7D4CUP1_9EURY</name>
<evidence type="ECO:0000313" key="1">
    <source>
        <dbReference type="EMBL" id="QKG94319.1"/>
    </source>
</evidence>
<protein>
    <submittedName>
        <fullName evidence="1">Uncharacterized protein</fullName>
    </submittedName>
</protein>
<gene>
    <name evidence="1" type="ORF">HPS36_15660</name>
</gene>
<geneLocation type="plasmid" evidence="2">
    <name>phar01</name>
</geneLocation>
<dbReference type="KEGG" id="hsai:HPS36_15660"/>
<evidence type="ECO:0000313" key="2">
    <source>
        <dbReference type="Proteomes" id="UP000505020"/>
    </source>
</evidence>
<proteinExistence type="predicted"/>
<dbReference type="EMBL" id="CP053942">
    <property type="protein sequence ID" value="QKG94319.1"/>
    <property type="molecule type" value="Genomic_DNA"/>
</dbReference>
<dbReference type="AlphaFoldDB" id="A0A7D4CUP1"/>
<dbReference type="GeneID" id="55596468"/>
<dbReference type="RefSeq" id="WP_173230903.1">
    <property type="nucleotide sequence ID" value="NZ_CP053942.1"/>
</dbReference>
<accession>A0A7D4CUP1</accession>
<dbReference type="Proteomes" id="UP000505020">
    <property type="component" value="Plasmid pHAR01"/>
</dbReference>
<reference evidence="1 2" key="1">
    <citation type="submission" date="2020-05" db="EMBL/GenBank/DDBJ databases">
        <title>Halorubrum RHB-C sp.nov., an extremely halophilic archaeon isolated from solar salt farm.</title>
        <authorList>
            <person name="Ho H."/>
            <person name="Danganan R.E."/>
            <person name="Dedeles G.R."/>
            <person name="Kim S.-G."/>
        </authorList>
    </citation>
    <scope>NUCLEOTIDE SEQUENCE [LARGE SCALE GENOMIC DNA]</scope>
    <source>
        <strain evidence="1 2">RHB-C</strain>
        <plasmid evidence="2">phar01</plasmid>
    </source>
</reference>
<sequence>MPTTPEYIGKAHEKLTRDILNGVDPQPDTVEQLDHLPSNHQDRVHLGGEKTAEFIRDDVSFPIESATEVGDELRGVSGDDTDLVVAGAGEEKRYSLKMVASGKVNVRNPTLNTICENLLEQSRDDLLDQSDRDDYDGVAERYAEEEIDSNEFAAVVLPVLAEAFRDSRDQDEVAFRERLADELQLDSNTVACKVTKAGNYHGIVSTTQGPISNLDNLNTTLEIYTIEDSSTSIFFDIDGDRAFQIDVYGQHSGGERRTGLRAAYRVPVS</sequence>